<feature type="non-terminal residue" evidence="2">
    <location>
        <position position="87"/>
    </location>
</feature>
<sequence length="87" mass="9240">MTASQSVEDAVRPLGGEVVYTRVGSPTVTHEMQARQAVFGGEENGGLIFPEFQLARDGAMSAAAMLDLLAHQQLSLSAALQQIPHYA</sequence>
<dbReference type="InterPro" id="IPR016055">
    <property type="entry name" value="A-D-PHexomutase_a/b/a-I/II/III"/>
</dbReference>
<reference evidence="2" key="2">
    <citation type="journal article" date="2014" name="ISME J.">
        <title>Microbial stratification in low pH oxic and suboxic macroscopic growths along an acid mine drainage.</title>
        <authorList>
            <person name="Mendez-Garcia C."/>
            <person name="Mesa V."/>
            <person name="Sprenger R.R."/>
            <person name="Richter M."/>
            <person name="Diez M.S."/>
            <person name="Solano J."/>
            <person name="Bargiela R."/>
            <person name="Golyshina O.V."/>
            <person name="Manteca A."/>
            <person name="Ramos J.L."/>
            <person name="Gallego J.R."/>
            <person name="Llorente I."/>
            <person name="Martins Dos Santos V.A."/>
            <person name="Jensen O.N."/>
            <person name="Pelaez A.I."/>
            <person name="Sanchez J."/>
            <person name="Ferrer M."/>
        </authorList>
    </citation>
    <scope>NUCLEOTIDE SEQUENCE</scope>
</reference>
<feature type="domain" description="Alpha-D-phosphohexomutase alpha/beta/alpha" evidence="1">
    <location>
        <begin position="2"/>
        <end position="83"/>
    </location>
</feature>
<evidence type="ECO:0000313" key="2">
    <source>
        <dbReference type="EMBL" id="EQD79782.1"/>
    </source>
</evidence>
<comment type="caution">
    <text evidence="2">The sequence shown here is derived from an EMBL/GenBank/DDBJ whole genome shotgun (WGS) entry which is preliminary data.</text>
</comment>
<evidence type="ECO:0000259" key="1">
    <source>
        <dbReference type="Pfam" id="PF02880"/>
    </source>
</evidence>
<accession>T1CBY0</accession>
<protein>
    <submittedName>
        <fullName evidence="2">Alpha-D-phosphohexomutase, alpha/beta/alpha domain protein III domain protein</fullName>
        <ecNumber evidence="2">5.4.2.-</ecNumber>
    </submittedName>
</protein>
<name>T1CBY0_9ZZZZ</name>
<dbReference type="EC" id="5.4.2.-" evidence="2"/>
<dbReference type="Pfam" id="PF02880">
    <property type="entry name" value="PGM_PMM_III"/>
    <property type="match status" value="1"/>
</dbReference>
<proteinExistence type="predicted"/>
<dbReference type="EMBL" id="AUZX01001173">
    <property type="protein sequence ID" value="EQD79782.1"/>
    <property type="molecule type" value="Genomic_DNA"/>
</dbReference>
<gene>
    <name evidence="2" type="ORF">B1A_01547</name>
</gene>
<dbReference type="Gene3D" id="3.40.120.10">
    <property type="entry name" value="Alpha-D-Glucose-1,6-Bisphosphate, subunit A, domain 3"/>
    <property type="match status" value="2"/>
</dbReference>
<dbReference type="GO" id="GO:0005975">
    <property type="term" value="P:carbohydrate metabolic process"/>
    <property type="evidence" value="ECO:0007669"/>
    <property type="project" value="InterPro"/>
</dbReference>
<dbReference type="InterPro" id="IPR005846">
    <property type="entry name" value="A-D-PHexomutase_a/b/a-III"/>
</dbReference>
<dbReference type="AlphaFoldDB" id="T1CBY0"/>
<organism evidence="2">
    <name type="scientific">mine drainage metagenome</name>
    <dbReference type="NCBI Taxonomy" id="410659"/>
    <lineage>
        <taxon>unclassified sequences</taxon>
        <taxon>metagenomes</taxon>
        <taxon>ecological metagenomes</taxon>
    </lineage>
</organism>
<reference evidence="2" key="1">
    <citation type="submission" date="2013-08" db="EMBL/GenBank/DDBJ databases">
        <authorList>
            <person name="Mendez C."/>
            <person name="Richter M."/>
            <person name="Ferrer M."/>
            <person name="Sanchez J."/>
        </authorList>
    </citation>
    <scope>NUCLEOTIDE SEQUENCE</scope>
</reference>
<dbReference type="SUPFAM" id="SSF53738">
    <property type="entry name" value="Phosphoglucomutase, first 3 domains"/>
    <property type="match status" value="1"/>
</dbReference>
<dbReference type="GO" id="GO:0016868">
    <property type="term" value="F:intramolecular phosphotransferase activity"/>
    <property type="evidence" value="ECO:0007669"/>
    <property type="project" value="InterPro"/>
</dbReference>
<keyword evidence="2" id="KW-0413">Isomerase</keyword>